<dbReference type="Pfam" id="PF02517">
    <property type="entry name" value="Rce1-like"/>
    <property type="match status" value="1"/>
</dbReference>
<evidence type="ECO:0000313" key="5">
    <source>
        <dbReference type="Proteomes" id="UP000501747"/>
    </source>
</evidence>
<dbReference type="InterPro" id="IPR052710">
    <property type="entry name" value="CAAX_protease"/>
</dbReference>
<dbReference type="GO" id="GO:0004175">
    <property type="term" value="F:endopeptidase activity"/>
    <property type="evidence" value="ECO:0007669"/>
    <property type="project" value="UniProtKB-ARBA"/>
</dbReference>
<feature type="transmembrane region" description="Helical" evidence="2">
    <location>
        <begin position="72"/>
        <end position="96"/>
    </location>
</feature>
<keyword evidence="2" id="KW-0812">Transmembrane</keyword>
<dbReference type="GO" id="GO:0080120">
    <property type="term" value="P:CAAX-box protein maturation"/>
    <property type="evidence" value="ECO:0007669"/>
    <property type="project" value="UniProtKB-ARBA"/>
</dbReference>
<dbReference type="EMBL" id="CP049887">
    <property type="protein sequence ID" value="QIL47627.1"/>
    <property type="molecule type" value="Genomic_DNA"/>
</dbReference>
<comment type="similarity">
    <text evidence="1">Belongs to the UPF0177 family.</text>
</comment>
<name>A0A6G8ARK7_9ENTE</name>
<evidence type="ECO:0000259" key="3">
    <source>
        <dbReference type="Pfam" id="PF02517"/>
    </source>
</evidence>
<reference evidence="4 5" key="1">
    <citation type="submission" date="2020-03" db="EMBL/GenBank/DDBJ databases">
        <title>Vagococcus sp. nov., isolated from beetles.</title>
        <authorList>
            <person name="Hyun D.-W."/>
            <person name="Bae J.-W."/>
        </authorList>
    </citation>
    <scope>NUCLEOTIDE SEQUENCE [LARGE SCALE GENOMIC DNA]</scope>
    <source>
        <strain evidence="4 5">HDW17B</strain>
    </source>
</reference>
<evidence type="ECO:0000256" key="2">
    <source>
        <dbReference type="SAM" id="Phobius"/>
    </source>
</evidence>
<keyword evidence="4" id="KW-0482">Metalloprotease</keyword>
<dbReference type="InterPro" id="IPR003675">
    <property type="entry name" value="Rce1/LyrA-like_dom"/>
</dbReference>
<keyword evidence="4" id="KW-0645">Protease</keyword>
<dbReference type="PANTHER" id="PTHR36435">
    <property type="entry name" value="SLR1288 PROTEIN"/>
    <property type="match status" value="1"/>
</dbReference>
<gene>
    <name evidence="4" type="ORF">G7082_03280</name>
</gene>
<protein>
    <submittedName>
        <fullName evidence="4">CPBP family intramembrane metalloprotease</fullName>
    </submittedName>
</protein>
<dbReference type="GO" id="GO:0006508">
    <property type="term" value="P:proteolysis"/>
    <property type="evidence" value="ECO:0007669"/>
    <property type="project" value="UniProtKB-KW"/>
</dbReference>
<evidence type="ECO:0000256" key="1">
    <source>
        <dbReference type="ARBA" id="ARBA00009067"/>
    </source>
</evidence>
<feature type="transmembrane region" description="Helical" evidence="2">
    <location>
        <begin position="190"/>
        <end position="211"/>
    </location>
</feature>
<organism evidence="4 5">
    <name type="scientific">Vagococcus hydrophili</name>
    <dbReference type="NCBI Taxonomy" id="2714947"/>
    <lineage>
        <taxon>Bacteria</taxon>
        <taxon>Bacillati</taxon>
        <taxon>Bacillota</taxon>
        <taxon>Bacilli</taxon>
        <taxon>Lactobacillales</taxon>
        <taxon>Enterococcaceae</taxon>
        <taxon>Vagococcus</taxon>
    </lineage>
</organism>
<accession>A0A6G8ARK7</accession>
<keyword evidence="2" id="KW-1133">Transmembrane helix</keyword>
<keyword evidence="2" id="KW-0472">Membrane</keyword>
<dbReference type="AlphaFoldDB" id="A0A6G8ARK7"/>
<feature type="domain" description="CAAX prenyl protease 2/Lysostaphin resistance protein A-like" evidence="3">
    <location>
        <begin position="118"/>
        <end position="202"/>
    </location>
</feature>
<dbReference type="Proteomes" id="UP000501747">
    <property type="component" value="Chromosome"/>
</dbReference>
<evidence type="ECO:0000313" key="4">
    <source>
        <dbReference type="EMBL" id="QIL47627.1"/>
    </source>
</evidence>
<keyword evidence="4" id="KW-0378">Hydrolase</keyword>
<dbReference type="GO" id="GO:0008237">
    <property type="term" value="F:metallopeptidase activity"/>
    <property type="evidence" value="ECO:0007669"/>
    <property type="project" value="UniProtKB-KW"/>
</dbReference>
<dbReference type="KEGG" id="vhy:G7082_03280"/>
<dbReference type="RefSeq" id="WP_166033799.1">
    <property type="nucleotide sequence ID" value="NZ_CP049887.1"/>
</dbReference>
<feature type="transmembrane region" description="Helical" evidence="2">
    <location>
        <begin position="35"/>
        <end position="52"/>
    </location>
</feature>
<feature type="transmembrane region" description="Helical" evidence="2">
    <location>
        <begin position="116"/>
        <end position="136"/>
    </location>
</feature>
<sequence length="212" mass="23609">MNINKNTLLSVFIFLGVLNSPLLFSALTVPKGMLTNLTAVMYLLGAVVLTIINMKTKKESTMSERNMPLSKIILIGLLGIIMSWFLQIIIGMFEMIVLKQTTGSQNTQDIANMVRASPFFILAVTIAGPIMEEFIFRFSLINFLNQKLNVWWSAIISSAIFSVMHGDGHFLLYGGLGFFFFLLYKKTGSILTTIIAHAGMNTLVILLQLTMN</sequence>
<proteinExistence type="inferred from homology"/>
<feature type="transmembrane region" description="Helical" evidence="2">
    <location>
        <begin position="148"/>
        <end position="164"/>
    </location>
</feature>
<keyword evidence="5" id="KW-1185">Reference proteome</keyword>
<dbReference type="PANTHER" id="PTHR36435:SF6">
    <property type="entry name" value="ABORTIVE INFECTION PROTEIN"/>
    <property type="match status" value="1"/>
</dbReference>